<accession>A0A0C2V0T1</accession>
<proteinExistence type="predicted"/>
<dbReference type="Proteomes" id="UP000031938">
    <property type="component" value="Unassembled WGS sequence"/>
</dbReference>
<evidence type="ECO:0000313" key="1">
    <source>
        <dbReference type="EMBL" id="KIL42672.1"/>
    </source>
</evidence>
<dbReference type="AlphaFoldDB" id="A0A0C2V0T1"/>
<name>A0A0C2V0T1_9BACL</name>
<dbReference type="PATRIC" id="fig|889306.3.peg.3912"/>
<comment type="caution">
    <text evidence="1">The sequence shown here is derived from an EMBL/GenBank/DDBJ whole genome shotgun (WGS) entry which is preliminary data.</text>
</comment>
<sequence>MDLHLPLQYEEATDYSIQGVVESIKLDDPELPIDYMKQRKNNLIRDLTHNYYILGMSYRLMSPEFFFDHVKRLYNVVTSRGISKKRFFFIMDR</sequence>
<dbReference type="RefSeq" id="WP_041091096.1">
    <property type="nucleotide sequence ID" value="NZ_JXRP01000022.1"/>
</dbReference>
<dbReference type="OrthoDB" id="2376384at2"/>
<gene>
    <name evidence="1" type="ORF">KP78_38950</name>
</gene>
<organism evidence="1 2">
    <name type="scientific">Jeotgalibacillus soli</name>
    <dbReference type="NCBI Taxonomy" id="889306"/>
    <lineage>
        <taxon>Bacteria</taxon>
        <taxon>Bacillati</taxon>
        <taxon>Bacillota</taxon>
        <taxon>Bacilli</taxon>
        <taxon>Bacillales</taxon>
        <taxon>Caryophanaceae</taxon>
        <taxon>Jeotgalibacillus</taxon>
    </lineage>
</organism>
<dbReference type="EMBL" id="JXRP01000022">
    <property type="protein sequence ID" value="KIL42672.1"/>
    <property type="molecule type" value="Genomic_DNA"/>
</dbReference>
<evidence type="ECO:0000313" key="2">
    <source>
        <dbReference type="Proteomes" id="UP000031938"/>
    </source>
</evidence>
<keyword evidence="2" id="KW-1185">Reference proteome</keyword>
<dbReference type="STRING" id="889306.KP78_38950"/>
<reference evidence="1 2" key="1">
    <citation type="submission" date="2015-01" db="EMBL/GenBank/DDBJ databases">
        <title>Genome sequencing of Jeotgalibacillus soli.</title>
        <authorList>
            <person name="Goh K.M."/>
            <person name="Chan K.-G."/>
            <person name="Yaakop A.S."/>
            <person name="Ee R."/>
            <person name="Gan H.M."/>
            <person name="Chan C.S."/>
        </authorList>
    </citation>
    <scope>NUCLEOTIDE SEQUENCE [LARGE SCALE GENOMIC DNA]</scope>
    <source>
        <strain evidence="1 2">P9</strain>
    </source>
</reference>
<protein>
    <submittedName>
        <fullName evidence="1">Uncharacterized protein</fullName>
    </submittedName>
</protein>